<reference evidence="1" key="1">
    <citation type="journal article" date="2023" name="G3 (Bethesda)">
        <title>Whole genome assemblies of Zophobas morio and Tenebrio molitor.</title>
        <authorList>
            <person name="Kaur S."/>
            <person name="Stinson S.A."/>
            <person name="diCenzo G.C."/>
        </authorList>
    </citation>
    <scope>NUCLEOTIDE SEQUENCE</scope>
    <source>
        <strain evidence="1">QUZm001</strain>
    </source>
</reference>
<comment type="caution">
    <text evidence="1">The sequence shown here is derived from an EMBL/GenBank/DDBJ whole genome shotgun (WGS) entry which is preliminary data.</text>
</comment>
<protein>
    <submittedName>
        <fullName evidence="1">Uncharacterized protein</fullName>
    </submittedName>
</protein>
<name>A0AA38HXP2_9CUCU</name>
<dbReference type="Proteomes" id="UP001168821">
    <property type="component" value="Unassembled WGS sequence"/>
</dbReference>
<accession>A0AA38HXP2</accession>
<evidence type="ECO:0000313" key="1">
    <source>
        <dbReference type="EMBL" id="KAJ3643034.1"/>
    </source>
</evidence>
<gene>
    <name evidence="1" type="ORF">Zmor_025772</name>
</gene>
<dbReference type="AlphaFoldDB" id="A0AA38HXP2"/>
<dbReference type="EMBL" id="JALNTZ010000008">
    <property type="protein sequence ID" value="KAJ3643034.1"/>
    <property type="molecule type" value="Genomic_DNA"/>
</dbReference>
<evidence type="ECO:0000313" key="2">
    <source>
        <dbReference type="Proteomes" id="UP001168821"/>
    </source>
</evidence>
<proteinExistence type="predicted"/>
<sequence>MINLPKFDNDYADTKISPVTAPVDILLGLRFSTGKVLLKKDQPTNLLKSGKKHFYGTTCRLVEGRFRVPFRQNPPQMGNMENTAFSR</sequence>
<organism evidence="1 2">
    <name type="scientific">Zophobas morio</name>
    <dbReference type="NCBI Taxonomy" id="2755281"/>
    <lineage>
        <taxon>Eukaryota</taxon>
        <taxon>Metazoa</taxon>
        <taxon>Ecdysozoa</taxon>
        <taxon>Arthropoda</taxon>
        <taxon>Hexapoda</taxon>
        <taxon>Insecta</taxon>
        <taxon>Pterygota</taxon>
        <taxon>Neoptera</taxon>
        <taxon>Endopterygota</taxon>
        <taxon>Coleoptera</taxon>
        <taxon>Polyphaga</taxon>
        <taxon>Cucujiformia</taxon>
        <taxon>Tenebrionidae</taxon>
        <taxon>Zophobas</taxon>
    </lineage>
</organism>
<keyword evidence="2" id="KW-1185">Reference proteome</keyword>